<dbReference type="InterPro" id="IPR023614">
    <property type="entry name" value="Porin_dom_sf"/>
</dbReference>
<evidence type="ECO:0000313" key="3">
    <source>
        <dbReference type="EMBL" id="MFC6631891.1"/>
    </source>
</evidence>
<organism evidence="3 4">
    <name type="scientific">Microbulbifer taiwanensis</name>
    <dbReference type="NCBI Taxonomy" id="986746"/>
    <lineage>
        <taxon>Bacteria</taxon>
        <taxon>Pseudomonadati</taxon>
        <taxon>Pseudomonadota</taxon>
        <taxon>Gammaproteobacteria</taxon>
        <taxon>Cellvibrionales</taxon>
        <taxon>Microbulbiferaceae</taxon>
        <taxon>Microbulbifer</taxon>
    </lineage>
</organism>
<name>A0ABW1YGI9_9GAMM</name>
<keyword evidence="4" id="KW-1185">Reference proteome</keyword>
<evidence type="ECO:0000256" key="1">
    <source>
        <dbReference type="ARBA" id="ARBA00022729"/>
    </source>
</evidence>
<evidence type="ECO:0000313" key="4">
    <source>
        <dbReference type="Proteomes" id="UP001596425"/>
    </source>
</evidence>
<evidence type="ECO:0000256" key="2">
    <source>
        <dbReference type="SAM" id="SignalP"/>
    </source>
</evidence>
<dbReference type="SUPFAM" id="SSF56935">
    <property type="entry name" value="Porins"/>
    <property type="match status" value="1"/>
</dbReference>
<comment type="caution">
    <text evidence="3">The sequence shown here is derived from an EMBL/GenBank/DDBJ whole genome shotgun (WGS) entry which is preliminary data.</text>
</comment>
<reference evidence="4" key="1">
    <citation type="journal article" date="2019" name="Int. J. Syst. Evol. Microbiol.">
        <title>The Global Catalogue of Microorganisms (GCM) 10K type strain sequencing project: providing services to taxonomists for standard genome sequencing and annotation.</title>
        <authorList>
            <consortium name="The Broad Institute Genomics Platform"/>
            <consortium name="The Broad Institute Genome Sequencing Center for Infectious Disease"/>
            <person name="Wu L."/>
            <person name="Ma J."/>
        </authorList>
    </citation>
    <scope>NUCLEOTIDE SEQUENCE [LARGE SCALE GENOMIC DNA]</scope>
    <source>
        <strain evidence="4">CGMCC 1.13718</strain>
    </source>
</reference>
<feature type="chain" id="PRO_5047265295" evidence="2">
    <location>
        <begin position="23"/>
        <end position="421"/>
    </location>
</feature>
<dbReference type="Gene3D" id="2.40.160.10">
    <property type="entry name" value="Porin"/>
    <property type="match status" value="1"/>
</dbReference>
<dbReference type="PANTHER" id="PTHR34501:SF2">
    <property type="entry name" value="OUTER MEMBRANE PORIN F-RELATED"/>
    <property type="match status" value="1"/>
</dbReference>
<dbReference type="InterPro" id="IPR050298">
    <property type="entry name" value="Gram-neg_bact_OMP"/>
</dbReference>
<keyword evidence="1 2" id="KW-0732">Signal</keyword>
<feature type="signal peptide" evidence="2">
    <location>
        <begin position="1"/>
        <end position="22"/>
    </location>
</feature>
<dbReference type="Proteomes" id="UP001596425">
    <property type="component" value="Unassembled WGS sequence"/>
</dbReference>
<protein>
    <submittedName>
        <fullName evidence="3">Porin</fullName>
    </submittedName>
</protein>
<dbReference type="RefSeq" id="WP_377516577.1">
    <property type="nucleotide sequence ID" value="NZ_JBHSVR010000001.1"/>
</dbReference>
<accession>A0ABW1YGI9</accession>
<sequence length="421" mass="45844">MRKIIPITLAGLSALAATGAQALPVYESKEVALYIQGYFTAHQINIMGSTEMIDGASRLGFNLDVPAYKHWNVGFNIEWGLLLVSPNREIIISGDQQAEPGEQADPLYVRQGHAYAKHEFWGDFAAGKQWAVYYDVAGITDWYNVSGGLASGAFALGSDGGITGTGRADAALTWRKDWKGLGGEFQIGLQYAAHAADLDIQAEGARGPDTLLVCPPEDCEYGLARGASLTYKLDVGDGLFLGTAYNRVNLDLFTDKGLLFDISDPNFPILIRDDEVINASSNDFAFIGGVAYGTGAFQKGLYAAFNWHRSHNNELAPPSTTMGATNFFNAIGSESFVSWTWGAFNCYSVYGGHNLLKSHDDEIFEEALVTGDKYRLGYYFGGFNFQWNERVRIYLEGGKDDSNDVAQSPGDFIAAGIRVDI</sequence>
<dbReference type="PANTHER" id="PTHR34501">
    <property type="entry name" value="PROTEIN YDDL-RELATED"/>
    <property type="match status" value="1"/>
</dbReference>
<dbReference type="EMBL" id="JBHSVR010000001">
    <property type="protein sequence ID" value="MFC6631891.1"/>
    <property type="molecule type" value="Genomic_DNA"/>
</dbReference>
<gene>
    <name evidence="3" type="ORF">ACFQBM_01290</name>
</gene>
<proteinExistence type="predicted"/>